<feature type="chain" id="PRO_5046231670" evidence="6">
    <location>
        <begin position="34"/>
        <end position="180"/>
    </location>
</feature>
<feature type="region of interest" description="Disordered" evidence="5">
    <location>
        <begin position="35"/>
        <end position="64"/>
    </location>
</feature>
<dbReference type="PANTHER" id="PTHR38102">
    <property type="entry name" value="PERIPLASMIC CHAPERONE SPY"/>
    <property type="match status" value="1"/>
</dbReference>
<gene>
    <name evidence="7" type="ORF">NQT62_02460</name>
</gene>
<sequence length="180" mass="20564">MTTRVEHTNTRHVYRWLAASAFALALPWGAAQAATPNAGDATAAPPPPHEMRGGPGHGPERREHGPMAMLKKLNLTPEQDTQVKQILDKQHARMEGRREAHKAHHAEMRALVESDTFDQAKATRLIQQQQQQELNDRLAMLQTQHDIYKVLTPEQRSKLKALEERREQRWKDRDAKKPAK</sequence>
<feature type="region of interest" description="Disordered" evidence="5">
    <location>
        <begin position="76"/>
        <end position="101"/>
    </location>
</feature>
<evidence type="ECO:0000256" key="6">
    <source>
        <dbReference type="SAM" id="SignalP"/>
    </source>
</evidence>
<dbReference type="Gene3D" id="1.20.120.1490">
    <property type="match status" value="1"/>
</dbReference>
<evidence type="ECO:0000256" key="4">
    <source>
        <dbReference type="ARBA" id="ARBA00022764"/>
    </source>
</evidence>
<feature type="compositionally biased region" description="Basic and acidic residues" evidence="5">
    <location>
        <begin position="155"/>
        <end position="180"/>
    </location>
</feature>
<accession>A0ABT1WCQ6</accession>
<dbReference type="EMBL" id="JANIGO010000001">
    <property type="protein sequence ID" value="MCQ8895301.1"/>
    <property type="molecule type" value="Genomic_DNA"/>
</dbReference>
<evidence type="ECO:0000313" key="7">
    <source>
        <dbReference type="EMBL" id="MCQ8895301.1"/>
    </source>
</evidence>
<dbReference type="PANTHER" id="PTHR38102:SF1">
    <property type="entry name" value="PERIPLASMIC CHAPERONE SPY"/>
    <property type="match status" value="1"/>
</dbReference>
<name>A0ABT1WCQ6_9BURK</name>
<keyword evidence="8" id="KW-1185">Reference proteome</keyword>
<reference evidence="7 8" key="1">
    <citation type="submission" date="2022-07" db="EMBL/GenBank/DDBJ databases">
        <authorList>
            <person name="Xamxidin M."/>
            <person name="Wu M."/>
        </authorList>
    </citation>
    <scope>NUCLEOTIDE SEQUENCE [LARGE SCALE GENOMIC DNA]</scope>
    <source>
        <strain evidence="7 8">NBRC 111650</strain>
    </source>
</reference>
<evidence type="ECO:0000256" key="5">
    <source>
        <dbReference type="SAM" id="MobiDB-lite"/>
    </source>
</evidence>
<dbReference type="Proteomes" id="UP001204142">
    <property type="component" value="Unassembled WGS sequence"/>
</dbReference>
<organism evidence="7 8">
    <name type="scientific">Limnobacter humi</name>
    <dbReference type="NCBI Taxonomy" id="1778671"/>
    <lineage>
        <taxon>Bacteria</taxon>
        <taxon>Pseudomonadati</taxon>
        <taxon>Pseudomonadota</taxon>
        <taxon>Betaproteobacteria</taxon>
        <taxon>Burkholderiales</taxon>
        <taxon>Burkholderiaceae</taxon>
        <taxon>Limnobacter</taxon>
    </lineage>
</organism>
<comment type="caution">
    <text evidence="7">The sequence shown here is derived from an EMBL/GenBank/DDBJ whole genome shotgun (WGS) entry which is preliminary data.</text>
</comment>
<dbReference type="CDD" id="cd09916">
    <property type="entry name" value="CpxP_like"/>
    <property type="match status" value="1"/>
</dbReference>
<evidence type="ECO:0000256" key="1">
    <source>
        <dbReference type="ARBA" id="ARBA00004418"/>
    </source>
</evidence>
<feature type="region of interest" description="Disordered" evidence="5">
    <location>
        <begin position="152"/>
        <end position="180"/>
    </location>
</feature>
<evidence type="ECO:0000313" key="8">
    <source>
        <dbReference type="Proteomes" id="UP001204142"/>
    </source>
</evidence>
<comment type="similarity">
    <text evidence="2">Belongs to the CpxP/Spy family.</text>
</comment>
<feature type="signal peptide" evidence="6">
    <location>
        <begin position="1"/>
        <end position="33"/>
    </location>
</feature>
<evidence type="ECO:0000256" key="2">
    <source>
        <dbReference type="ARBA" id="ARBA00008441"/>
    </source>
</evidence>
<dbReference type="RefSeq" id="WP_256762980.1">
    <property type="nucleotide sequence ID" value="NZ_JANIGO010000001.1"/>
</dbReference>
<keyword evidence="3 6" id="KW-0732">Signal</keyword>
<dbReference type="Pfam" id="PF07813">
    <property type="entry name" value="LTXXQ"/>
    <property type="match status" value="1"/>
</dbReference>
<keyword evidence="4" id="KW-0574">Periplasm</keyword>
<comment type="subcellular location">
    <subcellularLocation>
        <location evidence="1">Periplasm</location>
    </subcellularLocation>
</comment>
<dbReference type="InterPro" id="IPR012899">
    <property type="entry name" value="LTXXQ"/>
</dbReference>
<feature type="compositionally biased region" description="Basic and acidic residues" evidence="5">
    <location>
        <begin position="86"/>
        <end position="98"/>
    </location>
</feature>
<proteinExistence type="inferred from homology"/>
<protein>
    <submittedName>
        <fullName evidence="7">Spy/CpxP family protein refolding chaperone</fullName>
    </submittedName>
</protein>
<evidence type="ECO:0000256" key="3">
    <source>
        <dbReference type="ARBA" id="ARBA00022729"/>
    </source>
</evidence>
<dbReference type="PIRSF" id="PIRSF034445">
    <property type="entry name" value="CpxP_Spy"/>
    <property type="match status" value="1"/>
</dbReference>
<dbReference type="InterPro" id="IPR052211">
    <property type="entry name" value="Cpx_auxiliary_protein"/>
</dbReference>